<dbReference type="InterPro" id="IPR037898">
    <property type="entry name" value="NudC_fam"/>
</dbReference>
<dbReference type="PANTHER" id="PTHR12356:SF3">
    <property type="entry name" value="NUCLEAR MIGRATION PROTEIN NUDC"/>
    <property type="match status" value="1"/>
</dbReference>
<organism evidence="4 5">
    <name type="scientific">Sphagnum troendelagicum</name>
    <dbReference type="NCBI Taxonomy" id="128251"/>
    <lineage>
        <taxon>Eukaryota</taxon>
        <taxon>Viridiplantae</taxon>
        <taxon>Streptophyta</taxon>
        <taxon>Embryophyta</taxon>
        <taxon>Bryophyta</taxon>
        <taxon>Sphagnophytina</taxon>
        <taxon>Sphagnopsida</taxon>
        <taxon>Sphagnales</taxon>
        <taxon>Sphagnaceae</taxon>
        <taxon>Sphagnum</taxon>
    </lineage>
</organism>
<keyword evidence="2" id="KW-0963">Cytoplasm</keyword>
<dbReference type="SUPFAM" id="SSF49764">
    <property type="entry name" value="HSP20-like chaperones"/>
    <property type="match status" value="1"/>
</dbReference>
<reference evidence="4" key="1">
    <citation type="submission" date="2024-02" db="EMBL/GenBank/DDBJ databases">
        <authorList>
            <consortium name="ELIXIR-Norway"/>
            <consortium name="Elixir Norway"/>
        </authorList>
    </citation>
    <scope>NUCLEOTIDE SEQUENCE</scope>
</reference>
<dbReference type="PANTHER" id="PTHR12356">
    <property type="entry name" value="NUCLEAR MOVEMENT PROTEIN NUDC"/>
    <property type="match status" value="1"/>
</dbReference>
<proteinExistence type="predicted"/>
<dbReference type="Gene3D" id="2.60.40.790">
    <property type="match status" value="1"/>
</dbReference>
<evidence type="ECO:0000259" key="3">
    <source>
        <dbReference type="PROSITE" id="PS51203"/>
    </source>
</evidence>
<dbReference type="InterPro" id="IPR008978">
    <property type="entry name" value="HSP20-like_chaperone"/>
</dbReference>
<feature type="domain" description="CS" evidence="3">
    <location>
        <begin position="58"/>
        <end position="147"/>
    </location>
</feature>
<dbReference type="Proteomes" id="UP001497512">
    <property type="component" value="Chromosome 2"/>
</dbReference>
<dbReference type="PROSITE" id="PS51203">
    <property type="entry name" value="CS"/>
    <property type="match status" value="1"/>
</dbReference>
<evidence type="ECO:0000256" key="1">
    <source>
        <dbReference type="ARBA" id="ARBA00004496"/>
    </source>
</evidence>
<dbReference type="Pfam" id="PF04969">
    <property type="entry name" value="CS"/>
    <property type="match status" value="1"/>
</dbReference>
<name>A0ABP0UB86_9BRYO</name>
<dbReference type="CDD" id="cd06467">
    <property type="entry name" value="p23_NUDC_like"/>
    <property type="match status" value="1"/>
</dbReference>
<protein>
    <recommendedName>
        <fullName evidence="3">CS domain-containing protein</fullName>
    </recommendedName>
</protein>
<accession>A0ABP0UB86</accession>
<dbReference type="InterPro" id="IPR007052">
    <property type="entry name" value="CS_dom"/>
</dbReference>
<comment type="subcellular location">
    <subcellularLocation>
        <location evidence="1">Cytoplasm</location>
    </subcellularLocation>
</comment>
<evidence type="ECO:0000313" key="5">
    <source>
        <dbReference type="Proteomes" id="UP001497512"/>
    </source>
</evidence>
<keyword evidence="5" id="KW-1185">Reference proteome</keyword>
<dbReference type="EMBL" id="OZ019894">
    <property type="protein sequence ID" value="CAK9216969.1"/>
    <property type="molecule type" value="Genomic_DNA"/>
</dbReference>
<gene>
    <name evidence="4" type="ORF">CSSPTR1EN2_LOCUS13736</name>
</gene>
<evidence type="ECO:0000256" key="2">
    <source>
        <dbReference type="ARBA" id="ARBA00022490"/>
    </source>
</evidence>
<sequence length="220" mass="24688">MAVISEYEEEAQAPEIIRAAAVAATITTAPDLVHEVKIEEAEEENDVEPHVPNSGNGLDGEKYSWTQTLSEVTVYVHMPLETKSKTVFCDIKKKHLMAGIKGQAPIVEGELSATVKPNDCFWSLEDGRTVSVLLTKCNQMEWWKNVIVGDPEINTSKVEPENSKLSDLDSDTRSTVEKMMYDQRQKAMGLPTSDEKEKHDVLKNFMSQHPEMDFSKTKIC</sequence>
<evidence type="ECO:0000313" key="4">
    <source>
        <dbReference type="EMBL" id="CAK9216969.1"/>
    </source>
</evidence>